<name>A0ABQ1DN37_PSECI</name>
<protein>
    <submittedName>
        <fullName evidence="1">Uncharacterized protein</fullName>
    </submittedName>
</protein>
<organism evidence="1 2">
    <name type="scientific">Pseudomonas cichorii</name>
    <dbReference type="NCBI Taxonomy" id="36746"/>
    <lineage>
        <taxon>Bacteria</taxon>
        <taxon>Pseudomonadati</taxon>
        <taxon>Pseudomonadota</taxon>
        <taxon>Gammaproteobacteria</taxon>
        <taxon>Pseudomonadales</taxon>
        <taxon>Pseudomonadaceae</taxon>
        <taxon>Pseudomonas</taxon>
    </lineage>
</organism>
<proteinExistence type="predicted"/>
<dbReference type="EMBL" id="BLWA01000005">
    <property type="protein sequence ID" value="GFM92426.1"/>
    <property type="molecule type" value="Genomic_DNA"/>
</dbReference>
<sequence length="95" mass="10469">MSGRAQANNLGTQFNRAFVAVMRDMVQGNMNRHGVPPAAWTVIEPRKTYAMRNKACASDIEVTGSAKHSTRIAPIQISGARVAQKWGSRSEFIHE</sequence>
<accession>A0ABQ1DN37</accession>
<keyword evidence="2" id="KW-1185">Reference proteome</keyword>
<reference evidence="1 2" key="1">
    <citation type="submission" date="2020-05" db="EMBL/GenBank/DDBJ databases">
        <title>Genetic diversity of Pseudomonas cichorii.</title>
        <authorList>
            <person name="Tani S."/>
            <person name="Yagi H."/>
            <person name="Hashimoto S."/>
            <person name="Iiyama K."/>
            <person name="Furuya N."/>
        </authorList>
    </citation>
    <scope>NUCLEOTIDE SEQUENCE [LARGE SCALE GENOMIC DNA]</scope>
    <source>
        <strain evidence="1 2">LMG 2162</strain>
    </source>
</reference>
<comment type="caution">
    <text evidence="1">The sequence shown here is derived from an EMBL/GenBank/DDBJ whole genome shotgun (WGS) entry which is preliminary data.</text>
</comment>
<evidence type="ECO:0000313" key="1">
    <source>
        <dbReference type="EMBL" id="GFM92426.1"/>
    </source>
</evidence>
<gene>
    <name evidence="1" type="ORF">PSCICP_23980</name>
</gene>
<evidence type="ECO:0000313" key="2">
    <source>
        <dbReference type="Proteomes" id="UP000614982"/>
    </source>
</evidence>
<dbReference type="Proteomes" id="UP000614982">
    <property type="component" value="Unassembled WGS sequence"/>
</dbReference>